<organism evidence="2 3">
    <name type="scientific">Riccia sorocarpa</name>
    <dbReference type="NCBI Taxonomy" id="122646"/>
    <lineage>
        <taxon>Eukaryota</taxon>
        <taxon>Viridiplantae</taxon>
        <taxon>Streptophyta</taxon>
        <taxon>Embryophyta</taxon>
        <taxon>Marchantiophyta</taxon>
        <taxon>Marchantiopsida</taxon>
        <taxon>Marchantiidae</taxon>
        <taxon>Marchantiales</taxon>
        <taxon>Ricciaceae</taxon>
        <taxon>Riccia</taxon>
    </lineage>
</organism>
<proteinExistence type="predicted"/>
<evidence type="ECO:0000313" key="2">
    <source>
        <dbReference type="EMBL" id="KAL3697342.1"/>
    </source>
</evidence>
<name>A0ABD3I3J9_9MARC</name>
<accession>A0ABD3I3J9</accession>
<sequence>MADKILSSMFDDDLDDLLSWKPSSSEPRDKGTNAKNVPAAKPKSKPFSKLDIDFDFEDNFEMPSFDIDFNFDPTPPEKKAPAPKNLDSSPKKSPKAPSQKDFDDGIDDIQFDVNR</sequence>
<protein>
    <submittedName>
        <fullName evidence="2">Uncharacterized protein</fullName>
    </submittedName>
</protein>
<dbReference type="AlphaFoldDB" id="A0ABD3I3J9"/>
<comment type="caution">
    <text evidence="2">The sequence shown here is derived from an EMBL/GenBank/DDBJ whole genome shotgun (WGS) entry which is preliminary data.</text>
</comment>
<dbReference type="Proteomes" id="UP001633002">
    <property type="component" value="Unassembled WGS sequence"/>
</dbReference>
<gene>
    <name evidence="2" type="ORF">R1sor_011418</name>
</gene>
<feature type="region of interest" description="Disordered" evidence="1">
    <location>
        <begin position="65"/>
        <end position="115"/>
    </location>
</feature>
<dbReference type="EMBL" id="JBJQOH010000002">
    <property type="protein sequence ID" value="KAL3697342.1"/>
    <property type="molecule type" value="Genomic_DNA"/>
</dbReference>
<evidence type="ECO:0000313" key="3">
    <source>
        <dbReference type="Proteomes" id="UP001633002"/>
    </source>
</evidence>
<evidence type="ECO:0000256" key="1">
    <source>
        <dbReference type="SAM" id="MobiDB-lite"/>
    </source>
</evidence>
<keyword evidence="3" id="KW-1185">Reference proteome</keyword>
<feature type="region of interest" description="Disordered" evidence="1">
    <location>
        <begin position="15"/>
        <end position="48"/>
    </location>
</feature>
<reference evidence="2 3" key="1">
    <citation type="submission" date="2024-09" db="EMBL/GenBank/DDBJ databases">
        <title>Chromosome-scale assembly of Riccia sorocarpa.</title>
        <authorList>
            <person name="Paukszto L."/>
        </authorList>
    </citation>
    <scope>NUCLEOTIDE SEQUENCE [LARGE SCALE GENOMIC DNA]</scope>
    <source>
        <strain evidence="2">LP-2024</strain>
        <tissue evidence="2">Aerial parts of the thallus</tissue>
    </source>
</reference>
<feature type="compositionally biased region" description="Low complexity" evidence="1">
    <location>
        <begin position="38"/>
        <end position="48"/>
    </location>
</feature>
<feature type="compositionally biased region" description="Acidic residues" evidence="1">
    <location>
        <begin position="104"/>
        <end position="115"/>
    </location>
</feature>